<dbReference type="InterPro" id="IPR010365">
    <property type="entry name" value="DUF961"/>
</dbReference>
<dbReference type="InterPro" id="IPR038620">
    <property type="entry name" value="YdcP-like_sf"/>
</dbReference>
<dbReference type="Gene3D" id="2.40.50.390">
    <property type="entry name" value="Conjugative transposon protein, DUF961"/>
    <property type="match status" value="1"/>
</dbReference>
<dbReference type="AlphaFoldDB" id="A0A2X0RYS8"/>
<evidence type="ECO:0008006" key="3">
    <source>
        <dbReference type="Google" id="ProtNLM"/>
    </source>
</evidence>
<dbReference type="Pfam" id="PF06125">
    <property type="entry name" value="DUF961"/>
    <property type="match status" value="1"/>
</dbReference>
<protein>
    <recommendedName>
        <fullName evidence="3">DUF961 domain-containing protein</fullName>
    </recommendedName>
</protein>
<reference evidence="2" key="1">
    <citation type="submission" date="2018-04" db="EMBL/GenBank/DDBJ databases">
        <authorList>
            <person name="Illikoud N."/>
        </authorList>
    </citation>
    <scope>NUCLEOTIDE SEQUENCE [LARGE SCALE GENOMIC DNA]</scope>
</reference>
<accession>A0A2X0RYS8</accession>
<proteinExistence type="predicted"/>
<sequence length="134" mass="15093">MVMKFDKNIVPADTQKTLGKVNFLKELDARTLFVDGDNTGEIADRRAEFTSEVQASSFVVVFPPEVDLTSLSFFDEVKLQDVEFKAWSMIDEKSYSNYADSDVKVSAKGYSIDKKMLDTSAVIEKNSMTDKKPK</sequence>
<evidence type="ECO:0000313" key="2">
    <source>
        <dbReference type="Proteomes" id="UP000270190"/>
    </source>
</evidence>
<dbReference type="EMBL" id="OUNC01000005">
    <property type="protein sequence ID" value="SPP27227.1"/>
    <property type="molecule type" value="Genomic_DNA"/>
</dbReference>
<name>A0A2X0RYS8_BROTH</name>
<organism evidence="1 2">
    <name type="scientific">Brochothrix thermosphacta</name>
    <name type="common">Microbacterium thermosphactum</name>
    <dbReference type="NCBI Taxonomy" id="2756"/>
    <lineage>
        <taxon>Bacteria</taxon>
        <taxon>Bacillati</taxon>
        <taxon>Bacillota</taxon>
        <taxon>Bacilli</taxon>
        <taxon>Bacillales</taxon>
        <taxon>Listeriaceae</taxon>
        <taxon>Brochothrix</taxon>
    </lineage>
</organism>
<dbReference type="Proteomes" id="UP000270190">
    <property type="component" value="Unassembled WGS sequence"/>
</dbReference>
<gene>
    <name evidence="1" type="ORF">BTBSAS_130007</name>
</gene>
<evidence type="ECO:0000313" key="1">
    <source>
        <dbReference type="EMBL" id="SPP27227.1"/>
    </source>
</evidence>
<dbReference type="RefSeq" id="WP_120487416.1">
    <property type="nucleotide sequence ID" value="NZ_OUNC01000005.1"/>
</dbReference>